<dbReference type="SMART" id="SM00028">
    <property type="entry name" value="TPR"/>
    <property type="match status" value="3"/>
</dbReference>
<dbReference type="PANTHER" id="PTHR11228:SF34">
    <property type="entry name" value="TUNGSTEN-CONTAINING ALDEHYDE FERREDOXIN OXIDOREDUCTASE COFACTOR MODIFYING PROTEIN"/>
    <property type="match status" value="1"/>
</dbReference>
<keyword evidence="4" id="KW-1185">Reference proteome</keyword>
<feature type="repeat" description="TPR" evidence="1">
    <location>
        <begin position="39"/>
        <end position="72"/>
    </location>
</feature>
<feature type="repeat" description="TPR" evidence="1">
    <location>
        <begin position="73"/>
        <end position="106"/>
    </location>
</feature>
<evidence type="ECO:0000259" key="2">
    <source>
        <dbReference type="Pfam" id="PF13186"/>
    </source>
</evidence>
<dbReference type="InterPro" id="IPR023885">
    <property type="entry name" value="4Fe4S-binding_SPASM_dom"/>
</dbReference>
<dbReference type="Gene3D" id="1.25.40.10">
    <property type="entry name" value="Tetratricopeptide repeat domain"/>
    <property type="match status" value="1"/>
</dbReference>
<name>A0ABY7TM59_9SPHN</name>
<sequence length="417" mass="46932">MLLRARPYIIKGDEARDRRDWPAAEAAYEIALRREPKRPGVWMQYGHVMLETGRPDKALEAYTRADQLRPGTVDSNLCIGHALKNLGRLEDAHAAYSRTLEIEPDYYPALRERARVSPRPADFTPDRLNYVMLGTTGLCNASCLHCPTGKDSTAHVPRIPMAMPLFRKIIDELADMGLPIMGQIAFGLFGDGLVDPFVVERVRYAREKLPHVPISVNSNAAAYDPKKHAVLADIPGVIIGLHSESIVPETFNHLMAPLRHERVIVKYEMIMAQFPGRVHASIPVSRANLDEVQQTKKWFEDRGAANVIIVPLMSRCATDLRLFNQISISPEINRCGPSALEDLAIDCDGLMLACCQDFRRTEPIGNLKTQSLREVIYGEVRRDRMRAFEEGQHDTFDSCSKCYGDRIDAIEREMALV</sequence>
<organism evidence="3 4">
    <name type="scientific">Sphingomonas naphthae</name>
    <dbReference type="NCBI Taxonomy" id="1813468"/>
    <lineage>
        <taxon>Bacteria</taxon>
        <taxon>Pseudomonadati</taxon>
        <taxon>Pseudomonadota</taxon>
        <taxon>Alphaproteobacteria</taxon>
        <taxon>Sphingomonadales</taxon>
        <taxon>Sphingomonadaceae</taxon>
        <taxon>Sphingomonas</taxon>
    </lineage>
</organism>
<dbReference type="InterPro" id="IPR011990">
    <property type="entry name" value="TPR-like_helical_dom_sf"/>
</dbReference>
<evidence type="ECO:0000313" key="4">
    <source>
        <dbReference type="Proteomes" id="UP001220395"/>
    </source>
</evidence>
<dbReference type="Pfam" id="PF13181">
    <property type="entry name" value="TPR_8"/>
    <property type="match status" value="1"/>
</dbReference>
<dbReference type="Proteomes" id="UP001220395">
    <property type="component" value="Chromosome"/>
</dbReference>
<reference evidence="3 4" key="1">
    <citation type="submission" date="2023-02" db="EMBL/GenBank/DDBJ databases">
        <title>Genome sequence of Sphingomonas naphthae.</title>
        <authorList>
            <person name="Kim S."/>
            <person name="Heo J."/>
            <person name="Kwon S.-W."/>
        </authorList>
    </citation>
    <scope>NUCLEOTIDE SEQUENCE [LARGE SCALE GENOMIC DNA]</scope>
    <source>
        <strain evidence="3 4">KACC 18716</strain>
    </source>
</reference>
<dbReference type="Pfam" id="PF13432">
    <property type="entry name" value="TPR_16"/>
    <property type="match status" value="1"/>
</dbReference>
<gene>
    <name evidence="3" type="ORF">PQ455_03610</name>
</gene>
<protein>
    <submittedName>
        <fullName evidence="3">Tetratricopeptide repeat protein</fullName>
    </submittedName>
</protein>
<accession>A0ABY7TM59</accession>
<feature type="domain" description="4Fe4S-binding SPASM" evidence="2">
    <location>
        <begin position="340"/>
        <end position="403"/>
    </location>
</feature>
<evidence type="ECO:0000256" key="1">
    <source>
        <dbReference type="PROSITE-ProRule" id="PRU00339"/>
    </source>
</evidence>
<dbReference type="InterPro" id="IPR019734">
    <property type="entry name" value="TPR_rpt"/>
</dbReference>
<dbReference type="InterPro" id="IPR013785">
    <property type="entry name" value="Aldolase_TIM"/>
</dbReference>
<dbReference type="InterPro" id="IPR050377">
    <property type="entry name" value="Radical_SAM_PqqE_MftC-like"/>
</dbReference>
<dbReference type="SUPFAM" id="SSF102114">
    <property type="entry name" value="Radical SAM enzymes"/>
    <property type="match status" value="1"/>
</dbReference>
<dbReference type="CDD" id="cd01335">
    <property type="entry name" value="Radical_SAM"/>
    <property type="match status" value="1"/>
</dbReference>
<dbReference type="InterPro" id="IPR058240">
    <property type="entry name" value="rSAM_sf"/>
</dbReference>
<dbReference type="EMBL" id="CP117411">
    <property type="protein sequence ID" value="WCT74327.1"/>
    <property type="molecule type" value="Genomic_DNA"/>
</dbReference>
<dbReference type="PANTHER" id="PTHR11228">
    <property type="entry name" value="RADICAL SAM DOMAIN PROTEIN"/>
    <property type="match status" value="1"/>
</dbReference>
<dbReference type="RefSeq" id="WP_273689280.1">
    <property type="nucleotide sequence ID" value="NZ_CP117411.1"/>
</dbReference>
<dbReference type="PROSITE" id="PS50005">
    <property type="entry name" value="TPR"/>
    <property type="match status" value="2"/>
</dbReference>
<dbReference type="Gene3D" id="3.20.20.70">
    <property type="entry name" value="Aldolase class I"/>
    <property type="match status" value="1"/>
</dbReference>
<proteinExistence type="predicted"/>
<evidence type="ECO:0000313" key="3">
    <source>
        <dbReference type="EMBL" id="WCT74327.1"/>
    </source>
</evidence>
<keyword evidence="1" id="KW-0802">TPR repeat</keyword>
<dbReference type="Pfam" id="PF13186">
    <property type="entry name" value="SPASM"/>
    <property type="match status" value="1"/>
</dbReference>
<dbReference type="SUPFAM" id="SSF48452">
    <property type="entry name" value="TPR-like"/>
    <property type="match status" value="1"/>
</dbReference>
<dbReference type="CDD" id="cd21109">
    <property type="entry name" value="SPASM"/>
    <property type="match status" value="1"/>
</dbReference>